<accession>A0A0L0P193</accession>
<feature type="transmembrane region" description="Helical" evidence="1">
    <location>
        <begin position="12"/>
        <end position="32"/>
    </location>
</feature>
<keyword evidence="1" id="KW-1133">Transmembrane helix</keyword>
<dbReference type="Proteomes" id="UP000037122">
    <property type="component" value="Unassembled WGS sequence"/>
</dbReference>
<dbReference type="EMBL" id="LGST01000021">
    <property type="protein sequence ID" value="KND99795.1"/>
    <property type="molecule type" value="Genomic_DNA"/>
</dbReference>
<name>A0A0L0P193_CANAR</name>
<reference evidence="3" key="1">
    <citation type="journal article" date="2015" name="BMC Genomics">
        <title>Draft genome of a commonly misdiagnosed multidrug resistant pathogen Candida auris.</title>
        <authorList>
            <person name="Chatterjee S."/>
            <person name="Alampalli S.V."/>
            <person name="Nageshan R.K."/>
            <person name="Chettiar S.T."/>
            <person name="Joshi S."/>
            <person name="Tatu U.S."/>
        </authorList>
    </citation>
    <scope>NUCLEOTIDE SEQUENCE [LARGE SCALE GENOMIC DNA]</scope>
    <source>
        <strain evidence="3">6684</strain>
    </source>
</reference>
<keyword evidence="1" id="KW-0812">Transmembrane</keyword>
<proteinExistence type="predicted"/>
<evidence type="ECO:0000313" key="3">
    <source>
        <dbReference type="Proteomes" id="UP000037122"/>
    </source>
</evidence>
<dbReference type="VEuPathDB" id="FungiDB:QG37_03216"/>
<protein>
    <submittedName>
        <fullName evidence="2">Uncharacterized protein</fullName>
    </submittedName>
</protein>
<gene>
    <name evidence="2" type="ORF">QG37_03216</name>
</gene>
<keyword evidence="1" id="KW-0472">Membrane</keyword>
<organism evidence="2 3">
    <name type="scientific">Candidozyma auris</name>
    <name type="common">Yeast</name>
    <name type="synonym">Candida auris</name>
    <dbReference type="NCBI Taxonomy" id="498019"/>
    <lineage>
        <taxon>Eukaryota</taxon>
        <taxon>Fungi</taxon>
        <taxon>Dikarya</taxon>
        <taxon>Ascomycota</taxon>
        <taxon>Saccharomycotina</taxon>
        <taxon>Pichiomycetes</taxon>
        <taxon>Metschnikowiaceae</taxon>
        <taxon>Candidozyma</taxon>
    </lineage>
</organism>
<dbReference type="AlphaFoldDB" id="A0A0L0P193"/>
<evidence type="ECO:0000256" key="1">
    <source>
        <dbReference type="SAM" id="Phobius"/>
    </source>
</evidence>
<sequence length="67" mass="7300">MMDFKPMVGQRCLLIYVEAGIGGLSLGASFWATARQLIHGSGGGYVEKICKLFMRVDDQAVQVAQVH</sequence>
<comment type="caution">
    <text evidence="2">The sequence shown here is derived from an EMBL/GenBank/DDBJ whole genome shotgun (WGS) entry which is preliminary data.</text>
</comment>
<evidence type="ECO:0000313" key="2">
    <source>
        <dbReference type="EMBL" id="KND99795.1"/>
    </source>
</evidence>